<name>A0A410X2N9_9BACL</name>
<evidence type="ECO:0000313" key="1">
    <source>
        <dbReference type="EMBL" id="MCY9599354.1"/>
    </source>
</evidence>
<gene>
    <name evidence="1" type="ORF">M5X16_26790</name>
    <name evidence="2" type="ORF">PC41400_25660</name>
</gene>
<dbReference type="OrthoDB" id="2967153at2"/>
<accession>A0A410X2N9</accession>
<reference evidence="1 4" key="2">
    <citation type="submission" date="2022-05" db="EMBL/GenBank/DDBJ databases">
        <title>Genome Sequencing of Bee-Associated Microbes.</title>
        <authorList>
            <person name="Dunlap C."/>
        </authorList>
    </citation>
    <scope>NUCLEOTIDE SEQUENCE [LARGE SCALE GENOMIC DNA]</scope>
    <source>
        <strain evidence="1 4">NRRL B-23120</strain>
    </source>
</reference>
<dbReference type="EMBL" id="JAMDMJ010000042">
    <property type="protein sequence ID" value="MCY9599354.1"/>
    <property type="molecule type" value="Genomic_DNA"/>
</dbReference>
<dbReference type="Proteomes" id="UP000288943">
    <property type="component" value="Chromosome"/>
</dbReference>
<reference evidence="2 3" key="1">
    <citation type="submission" date="2018-01" db="EMBL/GenBank/DDBJ databases">
        <title>The whole genome sequencing and assembly of Paenibacillus chitinolyticus KCCM 41400 strain.</title>
        <authorList>
            <person name="Kim J.-Y."/>
            <person name="Park M.-K."/>
            <person name="Lee Y.-J."/>
            <person name="Yi H."/>
            <person name="Bahn Y.-S."/>
            <person name="Kim J.F."/>
            <person name="Lee D.-W."/>
        </authorList>
    </citation>
    <scope>NUCLEOTIDE SEQUENCE [LARGE SCALE GENOMIC DNA]</scope>
    <source>
        <strain evidence="2 3">KCCM 41400</strain>
    </source>
</reference>
<evidence type="ECO:0000313" key="2">
    <source>
        <dbReference type="EMBL" id="QAV20888.1"/>
    </source>
</evidence>
<evidence type="ECO:0008006" key="5">
    <source>
        <dbReference type="Google" id="ProtNLM"/>
    </source>
</evidence>
<sequence>MSKVFVEYAILPESREVYLSFMRERLRDNEKLSLLEGTDQPNLFVEIWTPVSPDEYTRMREVRLGSGDPIWGRMHPWIKGGREKLHIWHFRSIGPDE</sequence>
<dbReference type="RefSeq" id="WP_042233499.1">
    <property type="nucleotide sequence ID" value="NZ_CP026520.1"/>
</dbReference>
<dbReference type="EMBL" id="CP026520">
    <property type="protein sequence ID" value="QAV20888.1"/>
    <property type="molecule type" value="Genomic_DNA"/>
</dbReference>
<organism evidence="2 3">
    <name type="scientific">Paenibacillus chitinolyticus</name>
    <dbReference type="NCBI Taxonomy" id="79263"/>
    <lineage>
        <taxon>Bacteria</taxon>
        <taxon>Bacillati</taxon>
        <taxon>Bacillota</taxon>
        <taxon>Bacilli</taxon>
        <taxon>Bacillales</taxon>
        <taxon>Paenibacillaceae</taxon>
        <taxon>Paenibacillus</taxon>
    </lineage>
</organism>
<dbReference type="AlphaFoldDB" id="A0A410X2N9"/>
<evidence type="ECO:0000313" key="4">
    <source>
        <dbReference type="Proteomes" id="UP001527202"/>
    </source>
</evidence>
<dbReference type="GeneID" id="95378182"/>
<keyword evidence="4" id="KW-1185">Reference proteome</keyword>
<dbReference type="KEGG" id="pchi:PC41400_25660"/>
<dbReference type="Proteomes" id="UP001527202">
    <property type="component" value="Unassembled WGS sequence"/>
</dbReference>
<evidence type="ECO:0000313" key="3">
    <source>
        <dbReference type="Proteomes" id="UP000288943"/>
    </source>
</evidence>
<proteinExistence type="predicted"/>
<protein>
    <recommendedName>
        <fullName evidence="5">NIPSNAP domain-containing protein</fullName>
    </recommendedName>
</protein>